<gene>
    <name evidence="2" type="ORF">DFR87_00185</name>
</gene>
<keyword evidence="3" id="KW-1185">Reference proteome</keyword>
<sequence length="532" mass="58282">MRKGISVPIFMVLMFILLVAVLVPAYLLFSSTQIYSNQGSQQATGYLEGQSQEVNQVFRGNPNVYYNSSKTPYLQVLFTSIPYPLNLTQIYYFNGTSWDPILKSSLVVAGNTFIPLPSKAFNKPVIMVSGEGNVYFLNPNTSINTVNVQGPAGKFPVYIASFVENGSSYIPVSVSVLFPSSSSSALTPSVYYVLPGTYPLTDVDNTTFLPQYGITGVFQNWSIVGGTLSNTNQLSTSVTVFAPTVITAIYKAQTNKYTVTIKPRNLPLAPNTTTENSRGSITLTSLNSTIPVKIDNKTYEISSNGTELNLTYGYHIVQFPAQYNITFNYSTFNYSFSSNGGHPKFSSQFSAPAGEINCYILTNLFSNTSNISIAGPNEIFVKGPGMVYGNYSLGDVYYASIVSNYFFLPKGATLDKNSTPILGNIAGQLIQVNNTFVIGPIDNYHNQILYFKNGTILLFTYQYLTGITGDFTINGQVYSQLLSCPVNITAIYPIGNKVNIVAYHPEQLGSITIDSPIYIIDYQEWSYGGVAL</sequence>
<reference evidence="2 3" key="1">
    <citation type="submission" date="2018-05" db="EMBL/GenBank/DDBJ databases">
        <title>Complete Genome Sequences of Extremely Thermoacidophilic, Metal-Mobilizing Type-Strain Members of the Archaeal Family Sulfolobaceae: Acidianus brierleyi DSM-1651T, Acidianus sulfidivorans DSM-18786T, Metallosphaera hakonensis DSM-7519T, and Metallosphaera prunae DSM-10039T.</title>
        <authorList>
            <person name="Counts J.A."/>
            <person name="Kelly R.M."/>
        </authorList>
    </citation>
    <scope>NUCLEOTIDE SEQUENCE [LARGE SCALE GENOMIC DNA]</scope>
    <source>
        <strain evidence="2 3">HO1-1</strain>
    </source>
</reference>
<dbReference type="RefSeq" id="WP_110369696.1">
    <property type="nucleotide sequence ID" value="NZ_BBBA01000019.1"/>
</dbReference>
<dbReference type="Proteomes" id="UP000247586">
    <property type="component" value="Chromosome"/>
</dbReference>
<reference evidence="3" key="3">
    <citation type="submission" date="2020-03" db="EMBL/GenBank/DDBJ databases">
        <title>Sequencing and Assembly of Multiple Reported Metal-Biooxidizing Members of the Extremely Thermoacidophilic Archaeal Family Sulfolobaceae.</title>
        <authorList>
            <person name="Counts J.A."/>
            <person name="Kelly R.M."/>
        </authorList>
    </citation>
    <scope>NUCLEOTIDE SEQUENCE [LARGE SCALE GENOMIC DNA]</scope>
    <source>
        <strain evidence="3">HO1-1</strain>
    </source>
</reference>
<organism evidence="2 3">
    <name type="scientific">Metallosphaera hakonensis JCM 8857 = DSM 7519</name>
    <dbReference type="NCBI Taxonomy" id="1293036"/>
    <lineage>
        <taxon>Archaea</taxon>
        <taxon>Thermoproteota</taxon>
        <taxon>Thermoprotei</taxon>
        <taxon>Sulfolobales</taxon>
        <taxon>Sulfolobaceae</taxon>
        <taxon>Metallosphaera</taxon>
    </lineage>
</organism>
<feature type="transmembrane region" description="Helical" evidence="1">
    <location>
        <begin position="7"/>
        <end position="29"/>
    </location>
</feature>
<dbReference type="STRING" id="1293036.GCA_001315825_02226"/>
<keyword evidence="1" id="KW-1133">Transmembrane helix</keyword>
<keyword evidence="1" id="KW-0472">Membrane</keyword>
<name>A0A2U9IWQ7_9CREN</name>
<evidence type="ECO:0000256" key="1">
    <source>
        <dbReference type="SAM" id="Phobius"/>
    </source>
</evidence>
<reference evidence="3" key="2">
    <citation type="submission" date="2020-03" db="EMBL/GenBank/DDBJ databases">
        <title>Complete Genome Sequences of Extremely Thermoacidophilic, Metal-Mobilizing Type-Strain Members of the Archaeal Family Sulfolobaceae: Acidianus brierleyi DSM-1651T, Acidianus sulfidivorans DSM-18786T, Metallosphaera hakonensis DSM-7519T, and Metallosphaera prunae DSM-10039T.</title>
        <authorList>
            <person name="Counts J.A."/>
            <person name="Kelly R.M."/>
        </authorList>
    </citation>
    <scope>NUCLEOTIDE SEQUENCE [LARGE SCALE GENOMIC DNA]</scope>
    <source>
        <strain evidence="3">HO1-1</strain>
    </source>
</reference>
<proteinExistence type="predicted"/>
<dbReference type="OrthoDB" id="36927at2157"/>
<dbReference type="KEGG" id="mhk:DFR87_00185"/>
<dbReference type="GeneID" id="36833713"/>
<keyword evidence="1" id="KW-0812">Transmembrane</keyword>
<evidence type="ECO:0000313" key="3">
    <source>
        <dbReference type="Proteomes" id="UP000247586"/>
    </source>
</evidence>
<accession>A0A2U9IWQ7</accession>
<dbReference type="AlphaFoldDB" id="A0A2U9IWQ7"/>
<protein>
    <submittedName>
        <fullName evidence="2">Uncharacterized protein</fullName>
    </submittedName>
</protein>
<evidence type="ECO:0000313" key="2">
    <source>
        <dbReference type="EMBL" id="AWS00455.1"/>
    </source>
</evidence>
<dbReference type="EMBL" id="CP029287">
    <property type="protein sequence ID" value="AWS00455.1"/>
    <property type="molecule type" value="Genomic_DNA"/>
</dbReference>